<accession>A0A3N4JUY2</accession>
<sequence>MGGMAWYGRDKRLKPVALETFTVLLWGRLGNFFCYWGFIGHTLGCFPGFSPYLNKSTDLTKKKLYKSR</sequence>
<organism evidence="1 2">
    <name type="scientific">Choiromyces venosus 120613-1</name>
    <dbReference type="NCBI Taxonomy" id="1336337"/>
    <lineage>
        <taxon>Eukaryota</taxon>
        <taxon>Fungi</taxon>
        <taxon>Dikarya</taxon>
        <taxon>Ascomycota</taxon>
        <taxon>Pezizomycotina</taxon>
        <taxon>Pezizomycetes</taxon>
        <taxon>Pezizales</taxon>
        <taxon>Tuberaceae</taxon>
        <taxon>Choiromyces</taxon>
    </lineage>
</organism>
<proteinExistence type="predicted"/>
<reference evidence="1 2" key="1">
    <citation type="journal article" date="2018" name="Nat. Ecol. Evol.">
        <title>Pezizomycetes genomes reveal the molecular basis of ectomycorrhizal truffle lifestyle.</title>
        <authorList>
            <person name="Murat C."/>
            <person name="Payen T."/>
            <person name="Noel B."/>
            <person name="Kuo A."/>
            <person name="Morin E."/>
            <person name="Chen J."/>
            <person name="Kohler A."/>
            <person name="Krizsan K."/>
            <person name="Balestrini R."/>
            <person name="Da Silva C."/>
            <person name="Montanini B."/>
            <person name="Hainaut M."/>
            <person name="Levati E."/>
            <person name="Barry K.W."/>
            <person name="Belfiori B."/>
            <person name="Cichocki N."/>
            <person name="Clum A."/>
            <person name="Dockter R.B."/>
            <person name="Fauchery L."/>
            <person name="Guy J."/>
            <person name="Iotti M."/>
            <person name="Le Tacon F."/>
            <person name="Lindquist E.A."/>
            <person name="Lipzen A."/>
            <person name="Malagnac F."/>
            <person name="Mello A."/>
            <person name="Molinier V."/>
            <person name="Miyauchi S."/>
            <person name="Poulain J."/>
            <person name="Riccioni C."/>
            <person name="Rubini A."/>
            <person name="Sitrit Y."/>
            <person name="Splivallo R."/>
            <person name="Traeger S."/>
            <person name="Wang M."/>
            <person name="Zifcakova L."/>
            <person name="Wipf D."/>
            <person name="Zambonelli A."/>
            <person name="Paolocci F."/>
            <person name="Nowrousian M."/>
            <person name="Ottonello S."/>
            <person name="Baldrian P."/>
            <person name="Spatafora J.W."/>
            <person name="Henrissat B."/>
            <person name="Nagy L.G."/>
            <person name="Aury J.M."/>
            <person name="Wincker P."/>
            <person name="Grigoriev I.V."/>
            <person name="Bonfante P."/>
            <person name="Martin F.M."/>
        </authorList>
    </citation>
    <scope>NUCLEOTIDE SEQUENCE [LARGE SCALE GENOMIC DNA]</scope>
    <source>
        <strain evidence="1 2">120613-1</strain>
    </source>
</reference>
<gene>
    <name evidence="1" type="ORF">L873DRAFT_1896215</name>
</gene>
<keyword evidence="2" id="KW-1185">Reference proteome</keyword>
<protein>
    <submittedName>
        <fullName evidence="1">Uncharacterized protein</fullName>
    </submittedName>
</protein>
<evidence type="ECO:0000313" key="1">
    <source>
        <dbReference type="EMBL" id="RPB00652.1"/>
    </source>
</evidence>
<dbReference type="AlphaFoldDB" id="A0A3N4JUY2"/>
<name>A0A3N4JUY2_9PEZI</name>
<dbReference type="Proteomes" id="UP000276215">
    <property type="component" value="Unassembled WGS sequence"/>
</dbReference>
<evidence type="ECO:0000313" key="2">
    <source>
        <dbReference type="Proteomes" id="UP000276215"/>
    </source>
</evidence>
<dbReference type="EMBL" id="ML120378">
    <property type="protein sequence ID" value="RPB00652.1"/>
    <property type="molecule type" value="Genomic_DNA"/>
</dbReference>